<feature type="compositionally biased region" description="Basic and acidic residues" evidence="2">
    <location>
        <begin position="1"/>
        <end position="12"/>
    </location>
</feature>
<feature type="compositionally biased region" description="Basic and acidic residues" evidence="2">
    <location>
        <begin position="34"/>
        <end position="43"/>
    </location>
</feature>
<dbReference type="Proteomes" id="UP000294164">
    <property type="component" value="Unassembled WGS sequence"/>
</dbReference>
<evidence type="ECO:0000256" key="2">
    <source>
        <dbReference type="SAM" id="MobiDB-lite"/>
    </source>
</evidence>
<dbReference type="Pfam" id="PF03721">
    <property type="entry name" value="UDPG_MGDP_dh_N"/>
    <property type="match status" value="1"/>
</dbReference>
<accession>A0A4Q8M5B9</accession>
<dbReference type="InterPro" id="IPR001732">
    <property type="entry name" value="UDP-Glc/GDP-Man_DH_N"/>
</dbReference>
<feature type="region of interest" description="Disordered" evidence="2">
    <location>
        <begin position="1"/>
        <end position="125"/>
    </location>
</feature>
<dbReference type="AlphaFoldDB" id="A0A4Q8M5B9"/>
<gene>
    <name evidence="4" type="ORF">EA655_06625</name>
</gene>
<evidence type="ECO:0000259" key="3">
    <source>
        <dbReference type="Pfam" id="PF03721"/>
    </source>
</evidence>
<dbReference type="GO" id="GO:0016616">
    <property type="term" value="F:oxidoreductase activity, acting on the CH-OH group of donors, NAD or NADP as acceptor"/>
    <property type="evidence" value="ECO:0007669"/>
    <property type="project" value="InterPro"/>
</dbReference>
<dbReference type="GO" id="GO:0051287">
    <property type="term" value="F:NAD binding"/>
    <property type="evidence" value="ECO:0007669"/>
    <property type="project" value="InterPro"/>
</dbReference>
<reference evidence="4 5" key="1">
    <citation type="submission" date="2019-02" db="EMBL/GenBank/DDBJ databases">
        <title>WGS of Pseudoxanthomonas species novum from clinical isolates.</title>
        <authorList>
            <person name="Bernier A.-M."/>
            <person name="Bernard K."/>
            <person name="Vachon A."/>
        </authorList>
    </citation>
    <scope>NUCLEOTIDE SEQUENCE [LARGE SCALE GENOMIC DNA]</scope>
    <source>
        <strain evidence="4 5">NML130969</strain>
    </source>
</reference>
<proteinExistence type="predicted"/>
<sequence length="388" mass="41530">MDDRPGADRTDQLRMAVRPHLRQRAPAHRRPHPLRGDQRDGHRLHPVRAGHRRAGNHAALPGPHRAPAGRQQARSWTHRSGQDTDPPAGASAYRMRGEPRSQTARRRAPRQALSRKQGPASDLRARRRVLRSPRCCAQIRLGPAIIRSPAAIGGSSARASGHNVHLAAARPSAPAPAQRPTHPSQLASFMNITVIGAGSPGLVTAACLAELGHHVLCFDVDRTGIDALLAGDTPHQASGLAQRVRRHLQAGRLAFGHDVQAALGHGRVQFVAVGLPPAEDDAADLQHVLTTAMRIGQRMYEPTIIVLHSSSPADSAAAPATGTSVVSALAIEADPVSADPDPVRAGIGSRTRRRTSILDAGQLHDPAAMRRSRWMHYTLGRDASARHA</sequence>
<feature type="compositionally biased region" description="Basic residues" evidence="2">
    <location>
        <begin position="17"/>
        <end position="33"/>
    </location>
</feature>
<dbReference type="EMBL" id="SHMG01000003">
    <property type="protein sequence ID" value="TAA44601.1"/>
    <property type="molecule type" value="Genomic_DNA"/>
</dbReference>
<dbReference type="PANTHER" id="PTHR43750:SF3">
    <property type="entry name" value="UDP-GLUCOSE 6-DEHYDROGENASE TUAD"/>
    <property type="match status" value="1"/>
</dbReference>
<evidence type="ECO:0000256" key="1">
    <source>
        <dbReference type="ARBA" id="ARBA00015132"/>
    </source>
</evidence>
<protein>
    <recommendedName>
        <fullName evidence="1">UDP-glucose 6-dehydrogenase</fullName>
    </recommendedName>
</protein>
<evidence type="ECO:0000313" key="5">
    <source>
        <dbReference type="Proteomes" id="UP000294164"/>
    </source>
</evidence>
<name>A0A4Q8M5B9_9GAMM</name>
<dbReference type="Gene3D" id="3.40.50.720">
    <property type="entry name" value="NAD(P)-binding Rossmann-like Domain"/>
    <property type="match status" value="1"/>
</dbReference>
<feature type="compositionally biased region" description="Basic residues" evidence="2">
    <location>
        <begin position="44"/>
        <end position="55"/>
    </location>
</feature>
<evidence type="ECO:0000313" key="4">
    <source>
        <dbReference type="EMBL" id="TAA44601.1"/>
    </source>
</evidence>
<organism evidence="4 5">
    <name type="scientific">Pseudoxanthomonas winnipegensis</name>
    <dbReference type="NCBI Taxonomy" id="2480810"/>
    <lineage>
        <taxon>Bacteria</taxon>
        <taxon>Pseudomonadati</taxon>
        <taxon>Pseudomonadota</taxon>
        <taxon>Gammaproteobacteria</taxon>
        <taxon>Lysobacterales</taxon>
        <taxon>Lysobacteraceae</taxon>
        <taxon>Pseudoxanthomonas</taxon>
    </lineage>
</organism>
<comment type="caution">
    <text evidence="4">The sequence shown here is derived from an EMBL/GenBank/DDBJ whole genome shotgun (WGS) entry which is preliminary data.</text>
</comment>
<dbReference type="OrthoDB" id="9803238at2"/>
<feature type="domain" description="UDP-glucose/GDP-mannose dehydrogenase N-terminal" evidence="3">
    <location>
        <begin position="190"/>
        <end position="316"/>
    </location>
</feature>
<dbReference type="InterPro" id="IPR036291">
    <property type="entry name" value="NAD(P)-bd_dom_sf"/>
</dbReference>
<dbReference type="PANTHER" id="PTHR43750">
    <property type="entry name" value="UDP-GLUCOSE 6-DEHYDROGENASE TUAD"/>
    <property type="match status" value="1"/>
</dbReference>
<dbReference type="SUPFAM" id="SSF51735">
    <property type="entry name" value="NAD(P)-binding Rossmann-fold domains"/>
    <property type="match status" value="1"/>
</dbReference>